<evidence type="ECO:0000259" key="3">
    <source>
        <dbReference type="SMART" id="SM00903"/>
    </source>
</evidence>
<evidence type="ECO:0000313" key="4">
    <source>
        <dbReference type="EMBL" id="PQP25082.1"/>
    </source>
</evidence>
<dbReference type="EMBL" id="PUIO01000009">
    <property type="protein sequence ID" value="PQP25082.1"/>
    <property type="molecule type" value="Genomic_DNA"/>
</dbReference>
<evidence type="ECO:0000256" key="2">
    <source>
        <dbReference type="ARBA" id="ARBA00023002"/>
    </source>
</evidence>
<reference evidence="5" key="1">
    <citation type="submission" date="2018-02" db="EMBL/GenBank/DDBJ databases">
        <title>Draft genome sequencing of Rhodococcus opacus KU647198.</title>
        <authorList>
            <person name="Zheng B.-X."/>
        </authorList>
    </citation>
    <scope>NUCLEOTIDE SEQUENCE [LARGE SCALE GENOMIC DNA]</scope>
    <source>
        <strain evidence="5">04-OD7</strain>
    </source>
</reference>
<dbReference type="RefSeq" id="WP_105414102.1">
    <property type="nucleotide sequence ID" value="NZ_PUIO01000009.1"/>
</dbReference>
<protein>
    <submittedName>
        <fullName evidence="4">Flavin reductase</fullName>
    </submittedName>
</protein>
<keyword evidence="2" id="KW-0560">Oxidoreductase</keyword>
<dbReference type="Gene3D" id="2.30.110.10">
    <property type="entry name" value="Electron Transport, Fmn-binding Protein, Chain A"/>
    <property type="match status" value="1"/>
</dbReference>
<gene>
    <name evidence="4" type="ORF">C5613_09500</name>
</gene>
<dbReference type="PANTHER" id="PTHR30466">
    <property type="entry name" value="FLAVIN REDUCTASE"/>
    <property type="match status" value="1"/>
</dbReference>
<dbReference type="GO" id="GO:0010181">
    <property type="term" value="F:FMN binding"/>
    <property type="evidence" value="ECO:0007669"/>
    <property type="project" value="InterPro"/>
</dbReference>
<dbReference type="SUPFAM" id="SSF50475">
    <property type="entry name" value="FMN-binding split barrel"/>
    <property type="match status" value="1"/>
</dbReference>
<dbReference type="PANTHER" id="PTHR30466:SF1">
    <property type="entry name" value="FMN REDUCTASE (NADH) RUTF"/>
    <property type="match status" value="1"/>
</dbReference>
<evidence type="ECO:0000313" key="5">
    <source>
        <dbReference type="Proteomes" id="UP000239290"/>
    </source>
</evidence>
<comment type="caution">
    <text evidence="4">The sequence shown here is derived from an EMBL/GenBank/DDBJ whole genome shotgun (WGS) entry which is preliminary data.</text>
</comment>
<dbReference type="GO" id="GO:0042602">
    <property type="term" value="F:riboflavin reductase (NADPH) activity"/>
    <property type="evidence" value="ECO:0007669"/>
    <property type="project" value="TreeGrafter"/>
</dbReference>
<dbReference type="GO" id="GO:0006208">
    <property type="term" value="P:pyrimidine nucleobase catabolic process"/>
    <property type="evidence" value="ECO:0007669"/>
    <property type="project" value="TreeGrafter"/>
</dbReference>
<dbReference type="Pfam" id="PF01613">
    <property type="entry name" value="Flavin_Reduct"/>
    <property type="match status" value="1"/>
</dbReference>
<dbReference type="InterPro" id="IPR012349">
    <property type="entry name" value="Split_barrel_FMN-bd"/>
</dbReference>
<organism evidence="4 5">
    <name type="scientific">Rhodococcus opacus</name>
    <name type="common">Nocardia opaca</name>
    <dbReference type="NCBI Taxonomy" id="37919"/>
    <lineage>
        <taxon>Bacteria</taxon>
        <taxon>Bacillati</taxon>
        <taxon>Actinomycetota</taxon>
        <taxon>Actinomycetes</taxon>
        <taxon>Mycobacteriales</taxon>
        <taxon>Nocardiaceae</taxon>
        <taxon>Rhodococcus</taxon>
    </lineage>
</organism>
<dbReference type="AlphaFoldDB" id="A0A2S8JER0"/>
<dbReference type="InterPro" id="IPR050268">
    <property type="entry name" value="NADH-dep_flavin_reductase"/>
</dbReference>
<dbReference type="SMART" id="SM00903">
    <property type="entry name" value="Flavin_Reduct"/>
    <property type="match status" value="1"/>
</dbReference>
<proteinExistence type="inferred from homology"/>
<dbReference type="Proteomes" id="UP000239290">
    <property type="component" value="Unassembled WGS sequence"/>
</dbReference>
<feature type="domain" description="Flavin reductase like" evidence="3">
    <location>
        <begin position="19"/>
        <end position="162"/>
    </location>
</feature>
<name>A0A2S8JER0_RHOOP</name>
<comment type="similarity">
    <text evidence="1">Belongs to the non-flavoprotein flavin reductase family.</text>
</comment>
<dbReference type="InterPro" id="IPR002563">
    <property type="entry name" value="Flavin_Rdtase-like_dom"/>
</dbReference>
<accession>A0A2S8JER0</accession>
<evidence type="ECO:0000256" key="1">
    <source>
        <dbReference type="ARBA" id="ARBA00008898"/>
    </source>
</evidence>
<sequence>MSTAEIDSAIGGAQFRDAVGRFASGVTVVTALGEDGAPIGCTVSAFSSVSLDPPLVLVCIDNGRFMHRALTTGVGFVINILAADQADLAMSFARPAADKFTGVPFHRGRGGVPLLDGALAHLQCDRYAVLDGGDHAIVLGRVMTVGTAAGEPLLYSQGAFLDINRDEWDRAVERAPHEWLLSAPW</sequence>